<evidence type="ECO:0000313" key="7">
    <source>
        <dbReference type="EMBL" id="CAB1370048.1"/>
    </source>
</evidence>
<dbReference type="SUPFAM" id="SSF55785">
    <property type="entry name" value="PYP-like sensor domain (PAS domain)"/>
    <property type="match status" value="3"/>
</dbReference>
<keyword evidence="1" id="KW-0175">Coiled coil</keyword>
<dbReference type="EMBL" id="LR778301">
    <property type="protein sequence ID" value="CAB1370048.1"/>
    <property type="molecule type" value="Genomic_DNA"/>
</dbReference>
<dbReference type="Gene3D" id="3.30.70.270">
    <property type="match status" value="1"/>
</dbReference>
<sequence length="940" mass="103563">MLPGRKIPGHLAASIGLPMGMTPTFLTGRRLGLRGQHTLYAVALSAAMVLILIGISYIGAKDLVQQSAQLQLHEAAETIATPMAQALDVAGRELKTLARERLFTSALLDVPGRNAYLLPYLARHELPTDIDYNLALADFHGDILAARKTRPGYRDQPWFRTMLDRGRPYSGIEMRKGSATLYLAVPILYGRQGHYEGALVMDSDLSAWLSPEQDALPRSLGIASMELIAADQVLARQVMSTPPQVVSVAIPIKAPGLTLDPPLELRVSMDQTLFERPLDKLFIKHISVGLLAILAAAVISGMVARTQTRRIEMLAQEARNIALNGRSSISLTDGHFGNDEVSDLANSLSNLLHKLNSRSKNLEIQVEQRTAELNRAQHIAKIGIWSIDLPTHTMVWSPETYRILGALPDDQATLESFLACVAPDDRKRVDEALQTALVTGRFDIEHRIMAPGIRRHVHSVGEVTYSRKGKPLRAVGTSREVTAEREAARALIDSEAYNKALFEGSQIPLVIMDPVSGRVVDCNSAAAQIHGMAGPEALIGMAMLGLSAPVQYDGTPSTTAMARHVAAALETGAVLFEWRHQRPSGEPWDAEIRLMRFRHKERPLLQLGLQDISERKRTEARMIEALVVFKASNQGIMTIDDQGLIVSVNPAFCAITGYTAEEAIGRKASSLNAPPPHQDAGVYQITNQSLEAKGSWEGEIWSQRKNGEIYPQWLSISAVHEEKTGQVFEYVALFSDISERKKQQEEVWRQANFDALTGLANRNLLQDRLTQALAHARRNGSKVGLLFLDLDGFKWINDTLGHDVGDELLVEVSHRLQATVRQEDTVARLGGDEFTMVIQHLDRQDSLENIGEKIVTALRRPFGLASGVQHISGSVGIATYPDDAADASTLMRYADIAMYHAKQAGRNRVQCFSEHMQADALVRRMEAERRVALDARGRSV</sequence>
<dbReference type="InterPro" id="IPR035965">
    <property type="entry name" value="PAS-like_dom_sf"/>
</dbReference>
<keyword evidence="2" id="KW-0472">Membrane</keyword>
<dbReference type="OrthoDB" id="9810730at2"/>
<evidence type="ECO:0000259" key="5">
    <source>
        <dbReference type="PROSITE" id="PS50885"/>
    </source>
</evidence>
<dbReference type="Gene3D" id="3.30.450.20">
    <property type="entry name" value="PAS domain"/>
    <property type="match status" value="3"/>
</dbReference>
<dbReference type="CDD" id="cd00130">
    <property type="entry name" value="PAS"/>
    <property type="match status" value="2"/>
</dbReference>
<dbReference type="InterPro" id="IPR000014">
    <property type="entry name" value="PAS"/>
</dbReference>
<dbReference type="Gene3D" id="2.10.70.100">
    <property type="match status" value="1"/>
</dbReference>
<dbReference type="NCBIfam" id="TIGR00254">
    <property type="entry name" value="GGDEF"/>
    <property type="match status" value="1"/>
</dbReference>
<dbReference type="PROSITE" id="PS50112">
    <property type="entry name" value="PAS"/>
    <property type="match status" value="2"/>
</dbReference>
<dbReference type="PROSITE" id="PS50113">
    <property type="entry name" value="PAC"/>
    <property type="match status" value="1"/>
</dbReference>
<dbReference type="GO" id="GO:0016020">
    <property type="term" value="C:membrane"/>
    <property type="evidence" value="ECO:0007669"/>
    <property type="project" value="InterPro"/>
</dbReference>
<keyword evidence="2" id="KW-1133">Transmembrane helix</keyword>
<dbReference type="PROSITE" id="PS50885">
    <property type="entry name" value="HAMP"/>
    <property type="match status" value="1"/>
</dbReference>
<name>A0A6S6XYE4_9PROT</name>
<dbReference type="Gene3D" id="6.10.340.10">
    <property type="match status" value="1"/>
</dbReference>
<dbReference type="InterPro" id="IPR003660">
    <property type="entry name" value="HAMP_dom"/>
</dbReference>
<dbReference type="FunFam" id="3.30.70.270:FF:000001">
    <property type="entry name" value="Diguanylate cyclase domain protein"/>
    <property type="match status" value="1"/>
</dbReference>
<dbReference type="SUPFAM" id="SSF55073">
    <property type="entry name" value="Nucleotide cyclase"/>
    <property type="match status" value="1"/>
</dbReference>
<dbReference type="SMART" id="SM00086">
    <property type="entry name" value="PAC"/>
    <property type="match status" value="3"/>
</dbReference>
<dbReference type="AlphaFoldDB" id="A0A6S6XYE4"/>
<feature type="domain" description="HAMP" evidence="5">
    <location>
        <begin position="305"/>
        <end position="360"/>
    </location>
</feature>
<dbReference type="InterPro" id="IPR052163">
    <property type="entry name" value="DGC-Regulatory_Protein"/>
</dbReference>
<dbReference type="PROSITE" id="PS50887">
    <property type="entry name" value="GGDEF"/>
    <property type="match status" value="1"/>
</dbReference>
<dbReference type="InterPro" id="IPR043128">
    <property type="entry name" value="Rev_trsase/Diguanyl_cyclase"/>
</dbReference>
<dbReference type="Pfam" id="PF08447">
    <property type="entry name" value="PAS_3"/>
    <property type="match status" value="1"/>
</dbReference>
<feature type="transmembrane region" description="Helical" evidence="2">
    <location>
        <begin position="7"/>
        <end position="26"/>
    </location>
</feature>
<dbReference type="CDD" id="cd01949">
    <property type="entry name" value="GGDEF"/>
    <property type="match status" value="1"/>
</dbReference>
<dbReference type="InterPro" id="IPR013655">
    <property type="entry name" value="PAS_fold_3"/>
</dbReference>
<dbReference type="SMART" id="SM00091">
    <property type="entry name" value="PAS"/>
    <property type="match status" value="3"/>
</dbReference>
<dbReference type="SMART" id="SM00267">
    <property type="entry name" value="GGDEF"/>
    <property type="match status" value="1"/>
</dbReference>
<dbReference type="Proteomes" id="UP000515733">
    <property type="component" value="Chromosome"/>
</dbReference>
<feature type="transmembrane region" description="Helical" evidence="2">
    <location>
        <begin position="38"/>
        <end position="60"/>
    </location>
</feature>
<dbReference type="InterPro" id="IPR029787">
    <property type="entry name" value="Nucleotide_cyclase"/>
</dbReference>
<dbReference type="PANTHER" id="PTHR46663">
    <property type="entry name" value="DIGUANYLATE CYCLASE DGCT-RELATED"/>
    <property type="match status" value="1"/>
</dbReference>
<dbReference type="PANTHER" id="PTHR46663:SF3">
    <property type="entry name" value="SLL0267 PROTEIN"/>
    <property type="match status" value="1"/>
</dbReference>
<keyword evidence="7" id="KW-0808">Transferase</keyword>
<dbReference type="GO" id="GO:0007165">
    <property type="term" value="P:signal transduction"/>
    <property type="evidence" value="ECO:0007669"/>
    <property type="project" value="InterPro"/>
</dbReference>
<dbReference type="InterPro" id="IPR000160">
    <property type="entry name" value="GGDEF_dom"/>
</dbReference>
<dbReference type="InterPro" id="IPR001610">
    <property type="entry name" value="PAC"/>
</dbReference>
<evidence type="ECO:0000313" key="8">
    <source>
        <dbReference type="Proteomes" id="UP000515733"/>
    </source>
</evidence>
<accession>A0A6S6XYE4</accession>
<keyword evidence="8" id="KW-1185">Reference proteome</keyword>
<protein>
    <submittedName>
        <fullName evidence="7">Putative Diguanylate cyclase</fullName>
        <ecNumber evidence="7">2.7.7.65</ecNumber>
    </submittedName>
</protein>
<feature type="domain" description="GGDEF" evidence="6">
    <location>
        <begin position="781"/>
        <end position="914"/>
    </location>
</feature>
<dbReference type="KEGG" id="doe:DENOEST_2889"/>
<dbReference type="NCBIfam" id="TIGR00229">
    <property type="entry name" value="sensory_box"/>
    <property type="match status" value="2"/>
</dbReference>
<proteinExistence type="predicted"/>
<dbReference type="Pfam" id="PF13426">
    <property type="entry name" value="PAS_9"/>
    <property type="match status" value="2"/>
</dbReference>
<gene>
    <name evidence="7" type="ORF">DENOEST_2889</name>
</gene>
<evidence type="ECO:0000256" key="1">
    <source>
        <dbReference type="SAM" id="Coils"/>
    </source>
</evidence>
<evidence type="ECO:0000259" key="6">
    <source>
        <dbReference type="PROSITE" id="PS50887"/>
    </source>
</evidence>
<feature type="domain" description="PAS" evidence="3">
    <location>
        <begin position="618"/>
        <end position="693"/>
    </location>
</feature>
<evidence type="ECO:0000259" key="4">
    <source>
        <dbReference type="PROSITE" id="PS50113"/>
    </source>
</evidence>
<feature type="domain" description="PAS" evidence="3">
    <location>
        <begin position="369"/>
        <end position="440"/>
    </location>
</feature>
<feature type="coiled-coil region" evidence="1">
    <location>
        <begin position="345"/>
        <end position="372"/>
    </location>
</feature>
<organism evidence="7 8">
    <name type="scientific">Denitratisoma oestradiolicum</name>
    <dbReference type="NCBI Taxonomy" id="311182"/>
    <lineage>
        <taxon>Bacteria</taxon>
        <taxon>Pseudomonadati</taxon>
        <taxon>Pseudomonadota</taxon>
        <taxon>Betaproteobacteria</taxon>
        <taxon>Nitrosomonadales</taxon>
        <taxon>Sterolibacteriaceae</taxon>
        <taxon>Denitratisoma</taxon>
    </lineage>
</organism>
<reference evidence="7 8" key="1">
    <citation type="submission" date="2020-03" db="EMBL/GenBank/DDBJ databases">
        <authorList>
            <consortium name="Genoscope - CEA"/>
            <person name="William W."/>
        </authorList>
    </citation>
    <scope>NUCLEOTIDE SEQUENCE [LARGE SCALE GENOMIC DNA]</scope>
    <source>
        <strain evidence="8">DSM 16959</strain>
    </source>
</reference>
<feature type="transmembrane region" description="Helical" evidence="2">
    <location>
        <begin position="281"/>
        <end position="304"/>
    </location>
</feature>
<dbReference type="EC" id="2.7.7.65" evidence="7"/>
<evidence type="ECO:0000259" key="3">
    <source>
        <dbReference type="PROSITE" id="PS50112"/>
    </source>
</evidence>
<dbReference type="InterPro" id="IPR000700">
    <property type="entry name" value="PAS-assoc_C"/>
</dbReference>
<keyword evidence="7" id="KW-0548">Nucleotidyltransferase</keyword>
<feature type="domain" description="PAC" evidence="4">
    <location>
        <begin position="696"/>
        <end position="749"/>
    </location>
</feature>
<dbReference type="Pfam" id="PF00990">
    <property type="entry name" value="GGDEF"/>
    <property type="match status" value="1"/>
</dbReference>
<keyword evidence="2" id="KW-0812">Transmembrane</keyword>
<evidence type="ECO:0000256" key="2">
    <source>
        <dbReference type="SAM" id="Phobius"/>
    </source>
</evidence>
<dbReference type="GO" id="GO:0052621">
    <property type="term" value="F:diguanylate cyclase activity"/>
    <property type="evidence" value="ECO:0007669"/>
    <property type="project" value="UniProtKB-EC"/>
</dbReference>